<keyword evidence="10" id="KW-0804">Transcription</keyword>
<dbReference type="GO" id="GO:0045892">
    <property type="term" value="P:negative regulation of DNA-templated transcription"/>
    <property type="evidence" value="ECO:0007669"/>
    <property type="project" value="TreeGrafter"/>
</dbReference>
<evidence type="ECO:0000256" key="7">
    <source>
        <dbReference type="ARBA" id="ARBA00022833"/>
    </source>
</evidence>
<feature type="binding site" evidence="11">
    <location>
        <position position="87"/>
    </location>
    <ligand>
        <name>Zn(2+)</name>
        <dbReference type="ChEBI" id="CHEBI:29105"/>
    </ligand>
</feature>
<keyword evidence="9" id="KW-0238">DNA-binding</keyword>
<evidence type="ECO:0000256" key="10">
    <source>
        <dbReference type="ARBA" id="ARBA00023163"/>
    </source>
</evidence>
<keyword evidence="7 11" id="KW-0862">Zinc</keyword>
<dbReference type="InterPro" id="IPR002481">
    <property type="entry name" value="FUR"/>
</dbReference>
<evidence type="ECO:0000256" key="6">
    <source>
        <dbReference type="ARBA" id="ARBA00022723"/>
    </source>
</evidence>
<protein>
    <submittedName>
        <fullName evidence="13">Fur family ferric uptake transcriptional regulator</fullName>
    </submittedName>
</protein>
<feature type="binding site" evidence="11">
    <location>
        <position position="130"/>
    </location>
    <ligand>
        <name>Zn(2+)</name>
        <dbReference type="ChEBI" id="CHEBI:29105"/>
    </ligand>
</feature>
<comment type="cofactor">
    <cofactor evidence="11">
        <name>Zn(2+)</name>
        <dbReference type="ChEBI" id="CHEBI:29105"/>
    </cofactor>
    <text evidence="11">Binds 1 zinc ion per subunit.</text>
</comment>
<dbReference type="Gene3D" id="1.10.10.10">
    <property type="entry name" value="Winged helix-like DNA-binding domain superfamily/Winged helix DNA-binding domain"/>
    <property type="match status" value="1"/>
</dbReference>
<organism evidence="13 14">
    <name type="scientific">Microlunatus kandeliicorticis</name>
    <dbReference type="NCBI Taxonomy" id="1759536"/>
    <lineage>
        <taxon>Bacteria</taxon>
        <taxon>Bacillati</taxon>
        <taxon>Actinomycetota</taxon>
        <taxon>Actinomycetes</taxon>
        <taxon>Propionibacteriales</taxon>
        <taxon>Propionibacteriaceae</taxon>
        <taxon>Microlunatus</taxon>
    </lineage>
</organism>
<dbReference type="GO" id="GO:0008270">
    <property type="term" value="F:zinc ion binding"/>
    <property type="evidence" value="ECO:0007669"/>
    <property type="project" value="TreeGrafter"/>
</dbReference>
<dbReference type="Proteomes" id="UP000523079">
    <property type="component" value="Unassembled WGS sequence"/>
</dbReference>
<dbReference type="InterPro" id="IPR043135">
    <property type="entry name" value="Fur_C"/>
</dbReference>
<evidence type="ECO:0000256" key="12">
    <source>
        <dbReference type="PIRSR" id="PIRSR602481-2"/>
    </source>
</evidence>
<dbReference type="InterPro" id="IPR036388">
    <property type="entry name" value="WH-like_DNA-bd_sf"/>
</dbReference>
<feature type="binding site" evidence="12">
    <location>
        <position position="119"/>
    </location>
    <ligand>
        <name>Fe cation</name>
        <dbReference type="ChEBI" id="CHEBI:24875"/>
    </ligand>
</feature>
<evidence type="ECO:0000313" key="14">
    <source>
        <dbReference type="Proteomes" id="UP000523079"/>
    </source>
</evidence>
<proteinExistence type="inferred from homology"/>
<dbReference type="RefSeq" id="WP_182561433.1">
    <property type="nucleotide sequence ID" value="NZ_JACGWT010000006.1"/>
</dbReference>
<dbReference type="GO" id="GO:0000976">
    <property type="term" value="F:transcription cis-regulatory region binding"/>
    <property type="evidence" value="ECO:0007669"/>
    <property type="project" value="TreeGrafter"/>
</dbReference>
<feature type="binding site" evidence="12">
    <location>
        <position position="102"/>
    </location>
    <ligand>
        <name>Fe cation</name>
        <dbReference type="ChEBI" id="CHEBI:24875"/>
    </ligand>
</feature>
<keyword evidence="8" id="KW-0805">Transcription regulation</keyword>
<evidence type="ECO:0000256" key="1">
    <source>
        <dbReference type="ARBA" id="ARBA00004496"/>
    </source>
</evidence>
<evidence type="ECO:0000256" key="4">
    <source>
        <dbReference type="ARBA" id="ARBA00022490"/>
    </source>
</evidence>
<keyword evidence="4" id="KW-0963">Cytoplasm</keyword>
<sequence>MTPTDVPQRRTRQRTAIADVLAGQRDFRTAQQIHDELRAHGISTGLTTVYRTVQMMADSGELDVIRTDGGESAYRRCSREHHHHLVCRQCGRTLEVWGPTVEDWARQVAAEHGFTDVQHDLEIFGVCADCTARAATGGRGAGAPPGTTG</sequence>
<dbReference type="PANTHER" id="PTHR33202">
    <property type="entry name" value="ZINC UPTAKE REGULATION PROTEIN"/>
    <property type="match status" value="1"/>
</dbReference>
<dbReference type="Gene3D" id="3.30.1490.190">
    <property type="match status" value="1"/>
</dbReference>
<evidence type="ECO:0000256" key="9">
    <source>
        <dbReference type="ARBA" id="ARBA00023125"/>
    </source>
</evidence>
<evidence type="ECO:0000256" key="3">
    <source>
        <dbReference type="ARBA" id="ARBA00011738"/>
    </source>
</evidence>
<dbReference type="FunFam" id="1.10.10.10:FF:000459">
    <property type="entry name" value="Ferric uptake regulation protein"/>
    <property type="match status" value="1"/>
</dbReference>
<keyword evidence="14" id="KW-1185">Reference proteome</keyword>
<dbReference type="CDD" id="cd07153">
    <property type="entry name" value="Fur_like"/>
    <property type="match status" value="1"/>
</dbReference>
<dbReference type="GO" id="GO:0005829">
    <property type="term" value="C:cytosol"/>
    <property type="evidence" value="ECO:0007669"/>
    <property type="project" value="TreeGrafter"/>
</dbReference>
<dbReference type="Pfam" id="PF01475">
    <property type="entry name" value="FUR"/>
    <property type="match status" value="1"/>
</dbReference>
<feature type="binding site" evidence="12">
    <location>
        <position position="81"/>
    </location>
    <ligand>
        <name>Fe cation</name>
        <dbReference type="ChEBI" id="CHEBI:24875"/>
    </ligand>
</feature>
<keyword evidence="5" id="KW-0678">Repressor</keyword>
<comment type="cofactor">
    <cofactor evidence="12">
        <name>Mn(2+)</name>
        <dbReference type="ChEBI" id="CHEBI:29035"/>
    </cofactor>
    <cofactor evidence="12">
        <name>Fe(2+)</name>
        <dbReference type="ChEBI" id="CHEBI:29033"/>
    </cofactor>
    <text evidence="12">Binds 1 Mn(2+) or Fe(2+) ion per subunit.</text>
</comment>
<evidence type="ECO:0000256" key="11">
    <source>
        <dbReference type="PIRSR" id="PIRSR602481-1"/>
    </source>
</evidence>
<name>A0A7W3IV31_9ACTN</name>
<dbReference type="GO" id="GO:1900376">
    <property type="term" value="P:regulation of secondary metabolite biosynthetic process"/>
    <property type="evidence" value="ECO:0007669"/>
    <property type="project" value="TreeGrafter"/>
</dbReference>
<dbReference type="PANTHER" id="PTHR33202:SF2">
    <property type="entry name" value="FERRIC UPTAKE REGULATION PROTEIN"/>
    <property type="match status" value="1"/>
</dbReference>
<evidence type="ECO:0000256" key="5">
    <source>
        <dbReference type="ARBA" id="ARBA00022491"/>
    </source>
</evidence>
<comment type="subcellular location">
    <subcellularLocation>
        <location evidence="1">Cytoplasm</location>
    </subcellularLocation>
</comment>
<dbReference type="InterPro" id="IPR036390">
    <property type="entry name" value="WH_DNA-bd_sf"/>
</dbReference>
<gene>
    <name evidence="13" type="ORF">FHX74_003457</name>
</gene>
<comment type="caution">
    <text evidence="13">The sequence shown here is derived from an EMBL/GenBank/DDBJ whole genome shotgun (WGS) entry which is preliminary data.</text>
</comment>
<keyword evidence="6 11" id="KW-0479">Metal-binding</keyword>
<dbReference type="GO" id="GO:0003700">
    <property type="term" value="F:DNA-binding transcription factor activity"/>
    <property type="evidence" value="ECO:0007669"/>
    <property type="project" value="InterPro"/>
</dbReference>
<evidence type="ECO:0000256" key="2">
    <source>
        <dbReference type="ARBA" id="ARBA00007957"/>
    </source>
</evidence>
<dbReference type="AlphaFoldDB" id="A0A7W3IV31"/>
<feature type="binding site" evidence="11">
    <location>
        <position position="127"/>
    </location>
    <ligand>
        <name>Zn(2+)</name>
        <dbReference type="ChEBI" id="CHEBI:29105"/>
    </ligand>
</feature>
<keyword evidence="12" id="KW-0408">Iron</keyword>
<evidence type="ECO:0000313" key="13">
    <source>
        <dbReference type="EMBL" id="MBA8795816.1"/>
    </source>
</evidence>
<evidence type="ECO:0000256" key="8">
    <source>
        <dbReference type="ARBA" id="ARBA00023015"/>
    </source>
</evidence>
<comment type="subunit">
    <text evidence="3">Homodimer.</text>
</comment>
<dbReference type="EMBL" id="JACGWT010000006">
    <property type="protein sequence ID" value="MBA8795816.1"/>
    <property type="molecule type" value="Genomic_DNA"/>
</dbReference>
<feature type="binding site" evidence="11">
    <location>
        <position position="90"/>
    </location>
    <ligand>
        <name>Zn(2+)</name>
        <dbReference type="ChEBI" id="CHEBI:29105"/>
    </ligand>
</feature>
<accession>A0A7W3IV31</accession>
<comment type="similarity">
    <text evidence="2">Belongs to the Fur family.</text>
</comment>
<dbReference type="SUPFAM" id="SSF46785">
    <property type="entry name" value="Winged helix' DNA-binding domain"/>
    <property type="match status" value="1"/>
</dbReference>
<reference evidence="13 14" key="1">
    <citation type="submission" date="2020-07" db="EMBL/GenBank/DDBJ databases">
        <title>Sequencing the genomes of 1000 actinobacteria strains.</title>
        <authorList>
            <person name="Klenk H.-P."/>
        </authorList>
    </citation>
    <scope>NUCLEOTIDE SEQUENCE [LARGE SCALE GENOMIC DNA]</scope>
    <source>
        <strain evidence="13 14">DSM 100723</strain>
    </source>
</reference>